<dbReference type="CDD" id="cd02440">
    <property type="entry name" value="AdoMet_MTases"/>
    <property type="match status" value="1"/>
</dbReference>
<organism evidence="2 3">
    <name type="scientific">Cetraspora pellucida</name>
    <dbReference type="NCBI Taxonomy" id="1433469"/>
    <lineage>
        <taxon>Eukaryota</taxon>
        <taxon>Fungi</taxon>
        <taxon>Fungi incertae sedis</taxon>
        <taxon>Mucoromycota</taxon>
        <taxon>Glomeromycotina</taxon>
        <taxon>Glomeromycetes</taxon>
        <taxon>Diversisporales</taxon>
        <taxon>Gigasporaceae</taxon>
        <taxon>Cetraspora</taxon>
    </lineage>
</organism>
<dbReference type="AlphaFoldDB" id="A0A9N9KE41"/>
<feature type="non-terminal residue" evidence="2">
    <location>
        <position position="81"/>
    </location>
</feature>
<dbReference type="SUPFAM" id="SSF53335">
    <property type="entry name" value="S-adenosyl-L-methionine-dependent methyltransferases"/>
    <property type="match status" value="1"/>
</dbReference>
<evidence type="ECO:0000313" key="3">
    <source>
        <dbReference type="Proteomes" id="UP000789759"/>
    </source>
</evidence>
<gene>
    <name evidence="2" type="ORF">CPELLU_LOCUS20122</name>
</gene>
<dbReference type="Pfam" id="PF13649">
    <property type="entry name" value="Methyltransf_25"/>
    <property type="match status" value="1"/>
</dbReference>
<accession>A0A9N9KE41</accession>
<proteinExistence type="predicted"/>
<dbReference type="Proteomes" id="UP000789759">
    <property type="component" value="Unassembled WGS sequence"/>
</dbReference>
<dbReference type="Gene3D" id="3.40.50.150">
    <property type="entry name" value="Vaccinia Virus protein VP39"/>
    <property type="match status" value="1"/>
</dbReference>
<feature type="domain" description="Methyltransferase" evidence="1">
    <location>
        <begin position="2"/>
        <end position="78"/>
    </location>
</feature>
<evidence type="ECO:0000259" key="1">
    <source>
        <dbReference type="Pfam" id="PF13649"/>
    </source>
</evidence>
<comment type="caution">
    <text evidence="2">The sequence shown here is derived from an EMBL/GenBank/DDBJ whole genome shotgun (WGS) entry which is preliminary data.</text>
</comment>
<dbReference type="InterPro" id="IPR029063">
    <property type="entry name" value="SAM-dependent_MTases_sf"/>
</dbReference>
<dbReference type="InterPro" id="IPR041698">
    <property type="entry name" value="Methyltransf_25"/>
</dbReference>
<dbReference type="PANTHER" id="PTHR43591">
    <property type="entry name" value="METHYLTRANSFERASE"/>
    <property type="match status" value="1"/>
</dbReference>
<dbReference type="OrthoDB" id="2013972at2759"/>
<name>A0A9N9KE41_9GLOM</name>
<dbReference type="EMBL" id="CAJVQA010056115">
    <property type="protein sequence ID" value="CAG8825611.1"/>
    <property type="molecule type" value="Genomic_DNA"/>
</dbReference>
<sequence>MANKYSKPKFIGIDISPVQTDENKPLNAEFIQANVLERLPFEDNTFDFIFQRFLLSGIPVNKWVSMINELVRVLKPGGYLE</sequence>
<reference evidence="2" key="1">
    <citation type="submission" date="2021-06" db="EMBL/GenBank/DDBJ databases">
        <authorList>
            <person name="Kallberg Y."/>
            <person name="Tangrot J."/>
            <person name="Rosling A."/>
        </authorList>
    </citation>
    <scope>NUCLEOTIDE SEQUENCE</scope>
    <source>
        <strain evidence="2">FL966</strain>
    </source>
</reference>
<evidence type="ECO:0000313" key="2">
    <source>
        <dbReference type="EMBL" id="CAG8825611.1"/>
    </source>
</evidence>
<protein>
    <submittedName>
        <fullName evidence="2">8805_t:CDS:1</fullName>
    </submittedName>
</protein>
<keyword evidence="3" id="KW-1185">Reference proteome</keyword>